<dbReference type="GO" id="GO:0006355">
    <property type="term" value="P:regulation of DNA-templated transcription"/>
    <property type="evidence" value="ECO:0007669"/>
    <property type="project" value="InterPro"/>
</dbReference>
<protein>
    <submittedName>
        <fullName evidence="3">DNA-binding CsgD family transcriptional regulator</fullName>
    </submittedName>
</protein>
<dbReference type="CDD" id="cd06170">
    <property type="entry name" value="LuxR_C_like"/>
    <property type="match status" value="1"/>
</dbReference>
<dbReference type="GO" id="GO:0003677">
    <property type="term" value="F:DNA binding"/>
    <property type="evidence" value="ECO:0007669"/>
    <property type="project" value="UniProtKB-KW"/>
</dbReference>
<dbReference type="Pfam" id="PF00196">
    <property type="entry name" value="GerE"/>
    <property type="match status" value="1"/>
</dbReference>
<feature type="domain" description="HTH luxR-type" evidence="2">
    <location>
        <begin position="743"/>
        <end position="808"/>
    </location>
</feature>
<keyword evidence="4" id="KW-1185">Reference proteome</keyword>
<dbReference type="RefSeq" id="WP_183500344.1">
    <property type="nucleotide sequence ID" value="NZ_BAABCO010000004.1"/>
</dbReference>
<feature type="region of interest" description="Disordered" evidence="1">
    <location>
        <begin position="1"/>
        <end position="20"/>
    </location>
</feature>
<dbReference type="InterPro" id="IPR000792">
    <property type="entry name" value="Tscrpt_reg_LuxR_C"/>
</dbReference>
<dbReference type="AlphaFoldDB" id="A0AA40VMW2"/>
<sequence length="815" mass="84134">MLDPPPGTTNGAVEREEVQSSETIGAAVSAAIAQLRAGRGTVVHLDADARGTALLDQAERLAADAGIPTLRVDRGHPLDTSRLYDSIADSAPGAATPRILITVAGLDSLAPASRALVAVARPKIGPAAAAWIVHLGEPGDPGAPDDAAPDAVTTTTADDDHLFAAALLGRPIDAADLAAALDRPVASLLPFFRRAMDAGILVEDDSDLRFADPRVRRRVLSDAVGDAVRSADDLHDRVVRRLIDAGKSAALADGVRTGVLTLDRLEPAGAVAACELMSASDPATAAVALTRVLGRLPASDLDAVAARAATFSLQSGVPTAYGDYAGVLDGGAGPALTFAVAEATFAAVTQKARAAVAPLLAGSGLTSADRARLSGLALVADTYRGLATDAQRHDVDALVHATGDARAEGLRRLAEALFEAEEGDLGAALRAATLPMPLPWGADQGPVWWMAAVYRTRLLADLGRTEDAEAVLTEAVAAAHRAGQAQAIPPLMMMTGILRMDAGRLAAAAVHAEGALQLGEGMQLPGLVSTNCANLLTHVYRMTGDLVRLQELRAALQRGLQEDDARAETAARALAFADDALGFDRPAAAAGEGTAGGGNGGKGASRTRHYWIARGLSDVISTFRFAFHGADRASALRHFASIELLSRTTESILLRAAVRHCSGLLDGDAGAIREAQATYLAIGRRLLAAQAGEDVGLATSAPPAREDALHAAAATWTELGAHREAARIAQLLRTMGSRARADDSSLGLGLTAAQERVAQAVLAGATNEQVARALFLSPNTVSVHLSRIYAKVGVRSRGELIDLIRSPDPARGAGR</sequence>
<name>A0AA40VMW2_9MICO</name>
<evidence type="ECO:0000313" key="4">
    <source>
        <dbReference type="Proteomes" id="UP000549113"/>
    </source>
</evidence>
<dbReference type="SMART" id="SM00421">
    <property type="entry name" value="HTH_LUXR"/>
    <property type="match status" value="1"/>
</dbReference>
<dbReference type="PRINTS" id="PR00038">
    <property type="entry name" value="HTHLUXR"/>
</dbReference>
<gene>
    <name evidence="3" type="ORF">BKA10_002643</name>
</gene>
<keyword evidence="3" id="KW-0238">DNA-binding</keyword>
<dbReference type="EMBL" id="JACIFH010000001">
    <property type="protein sequence ID" value="MBB4140849.1"/>
    <property type="molecule type" value="Genomic_DNA"/>
</dbReference>
<dbReference type="SUPFAM" id="SSF46894">
    <property type="entry name" value="C-terminal effector domain of the bipartite response regulators"/>
    <property type="match status" value="1"/>
</dbReference>
<dbReference type="InterPro" id="IPR036388">
    <property type="entry name" value="WH-like_DNA-bd_sf"/>
</dbReference>
<dbReference type="PROSITE" id="PS50043">
    <property type="entry name" value="HTH_LUXR_2"/>
    <property type="match status" value="1"/>
</dbReference>
<evidence type="ECO:0000313" key="3">
    <source>
        <dbReference type="EMBL" id="MBB4140849.1"/>
    </source>
</evidence>
<comment type="caution">
    <text evidence="3">The sequence shown here is derived from an EMBL/GenBank/DDBJ whole genome shotgun (WGS) entry which is preliminary data.</text>
</comment>
<accession>A0AA40VMW2</accession>
<evidence type="ECO:0000259" key="2">
    <source>
        <dbReference type="PROSITE" id="PS50043"/>
    </source>
</evidence>
<organism evidence="3 4">
    <name type="scientific">Microbacterium invictum</name>
    <dbReference type="NCBI Taxonomy" id="515415"/>
    <lineage>
        <taxon>Bacteria</taxon>
        <taxon>Bacillati</taxon>
        <taxon>Actinomycetota</taxon>
        <taxon>Actinomycetes</taxon>
        <taxon>Micrococcales</taxon>
        <taxon>Microbacteriaceae</taxon>
        <taxon>Microbacterium</taxon>
    </lineage>
</organism>
<dbReference type="InterPro" id="IPR016032">
    <property type="entry name" value="Sig_transdc_resp-reg_C-effctor"/>
</dbReference>
<reference evidence="3 4" key="1">
    <citation type="submission" date="2020-08" db="EMBL/GenBank/DDBJ databases">
        <title>Sequencing the genomes of 1000 actinobacteria strains.</title>
        <authorList>
            <person name="Klenk H.-P."/>
        </authorList>
    </citation>
    <scope>NUCLEOTIDE SEQUENCE [LARGE SCALE GENOMIC DNA]</scope>
    <source>
        <strain evidence="3 4">DSM 19600</strain>
    </source>
</reference>
<dbReference type="Gene3D" id="1.10.10.10">
    <property type="entry name" value="Winged helix-like DNA-binding domain superfamily/Winged helix DNA-binding domain"/>
    <property type="match status" value="1"/>
</dbReference>
<dbReference type="Proteomes" id="UP000549113">
    <property type="component" value="Unassembled WGS sequence"/>
</dbReference>
<evidence type="ECO:0000256" key="1">
    <source>
        <dbReference type="SAM" id="MobiDB-lite"/>
    </source>
</evidence>
<proteinExistence type="predicted"/>
<dbReference type="PROSITE" id="PS00622">
    <property type="entry name" value="HTH_LUXR_1"/>
    <property type="match status" value="1"/>
</dbReference>